<sequence length="286" mass="32050">MTSLRLWILLSLSTFISSVLPSPQQVPIPGAVPFTFRNATFDDLDDVTTVYVDAFSRAPTWSYIRQFSDMYPNYTWTCQNEMLKKIYLNNSNMGSIAIKVISVPDKQSHRKERVVSISAWELDPLLQATDMSLLSASLAGLGTGISSRPVSSTEPAQKDFDCEAHLDMNMTRALHFQKKVFDGQDKYLLKPYGPQFVLSLLATHPDWDGNGFAAKHLHWGKKALAEMNQAPEHLEHPMPLTLIGTPAGYPLYLSKGFEGVGNITIERLDDKGTLWMEAMKYDGEVD</sequence>
<name>A0A9W8YU36_9PEZI</name>
<comment type="caution">
    <text evidence="2">The sequence shown here is derived from an EMBL/GenBank/DDBJ whole genome shotgun (WGS) entry which is preliminary data.</text>
</comment>
<dbReference type="PANTHER" id="PTHR42791">
    <property type="entry name" value="GNAT FAMILY ACETYLTRANSFERASE"/>
    <property type="match status" value="1"/>
</dbReference>
<evidence type="ECO:0000256" key="1">
    <source>
        <dbReference type="SAM" id="SignalP"/>
    </source>
</evidence>
<protein>
    <recommendedName>
        <fullName evidence="4">N-acetyltransferase domain-containing protein</fullName>
    </recommendedName>
</protein>
<evidence type="ECO:0000313" key="2">
    <source>
        <dbReference type="EMBL" id="KAJ4390150.1"/>
    </source>
</evidence>
<dbReference type="InterPro" id="IPR016181">
    <property type="entry name" value="Acyl_CoA_acyltransferase"/>
</dbReference>
<dbReference type="OrthoDB" id="4738875at2759"/>
<dbReference type="Gene3D" id="3.40.630.30">
    <property type="match status" value="1"/>
</dbReference>
<feature type="signal peptide" evidence="1">
    <location>
        <begin position="1"/>
        <end position="18"/>
    </location>
</feature>
<keyword evidence="3" id="KW-1185">Reference proteome</keyword>
<proteinExistence type="predicted"/>
<dbReference type="EMBL" id="JAPEVB010000004">
    <property type="protein sequence ID" value="KAJ4390150.1"/>
    <property type="molecule type" value="Genomic_DNA"/>
</dbReference>
<dbReference type="PANTHER" id="PTHR42791:SF2">
    <property type="entry name" value="N-ACETYLTRANSFERASE DOMAIN-CONTAINING PROTEIN"/>
    <property type="match status" value="1"/>
</dbReference>
<keyword evidence="1" id="KW-0732">Signal</keyword>
<dbReference type="SUPFAM" id="SSF55729">
    <property type="entry name" value="Acyl-CoA N-acyltransferases (Nat)"/>
    <property type="match status" value="1"/>
</dbReference>
<dbReference type="AlphaFoldDB" id="A0A9W8YU36"/>
<evidence type="ECO:0000313" key="3">
    <source>
        <dbReference type="Proteomes" id="UP001140453"/>
    </source>
</evidence>
<dbReference type="InterPro" id="IPR052523">
    <property type="entry name" value="Trichothecene_AcTrans"/>
</dbReference>
<feature type="chain" id="PRO_5040725317" description="N-acetyltransferase domain-containing protein" evidence="1">
    <location>
        <begin position="19"/>
        <end position="286"/>
    </location>
</feature>
<dbReference type="Proteomes" id="UP001140453">
    <property type="component" value="Unassembled WGS sequence"/>
</dbReference>
<evidence type="ECO:0008006" key="4">
    <source>
        <dbReference type="Google" id="ProtNLM"/>
    </source>
</evidence>
<gene>
    <name evidence="2" type="ORF">N0V93_007624</name>
</gene>
<accession>A0A9W8YU36</accession>
<reference evidence="2" key="1">
    <citation type="submission" date="2022-10" db="EMBL/GenBank/DDBJ databases">
        <title>Tapping the CABI collections for fungal endophytes: first genome assemblies for Collariella, Neodidymelliopsis, Ascochyta clinopodiicola, Didymella pomorum, Didymosphaeria variabile, Neocosmospora piperis and Neocucurbitaria cava.</title>
        <authorList>
            <person name="Hill R."/>
        </authorList>
    </citation>
    <scope>NUCLEOTIDE SEQUENCE</scope>
    <source>
        <strain evidence="2">IMI 355082</strain>
    </source>
</reference>
<organism evidence="2 3">
    <name type="scientific">Gnomoniopsis smithogilvyi</name>
    <dbReference type="NCBI Taxonomy" id="1191159"/>
    <lineage>
        <taxon>Eukaryota</taxon>
        <taxon>Fungi</taxon>
        <taxon>Dikarya</taxon>
        <taxon>Ascomycota</taxon>
        <taxon>Pezizomycotina</taxon>
        <taxon>Sordariomycetes</taxon>
        <taxon>Sordariomycetidae</taxon>
        <taxon>Diaporthales</taxon>
        <taxon>Gnomoniaceae</taxon>
        <taxon>Gnomoniopsis</taxon>
    </lineage>
</organism>